<proteinExistence type="predicted"/>
<gene>
    <name evidence="2" type="ORF">VNI00_017636</name>
</gene>
<evidence type="ECO:0000256" key="1">
    <source>
        <dbReference type="SAM" id="MobiDB-lite"/>
    </source>
</evidence>
<dbReference type="AlphaFoldDB" id="A0AAW0B5J5"/>
<accession>A0AAW0B5J5</accession>
<keyword evidence="3" id="KW-1185">Reference proteome</keyword>
<dbReference type="Proteomes" id="UP001383192">
    <property type="component" value="Unassembled WGS sequence"/>
</dbReference>
<dbReference type="EMBL" id="JAYKXP010000182">
    <property type="protein sequence ID" value="KAK7020694.1"/>
    <property type="molecule type" value="Genomic_DNA"/>
</dbReference>
<feature type="compositionally biased region" description="Low complexity" evidence="1">
    <location>
        <begin position="75"/>
        <end position="93"/>
    </location>
</feature>
<sequence>MLNIPDALKHLFDGRQTRQSIFFSPFLTGTDDHIDALLHRALSIAEHPSIETDSPLTTPPSTPPSSPPASPHLDPTPTSISTPPSSRGPITSSAAKRTTRTRRVNVERDKLKSKKNKHRQRRAKQIAICVNVSAAQAHRPSTSLFSSAVILPEELGHESITPSSTGYIGVEKDLPERREYSREELLALGFRLHAHNPNAPCPILHSQTNSVMCLVQPAPPSDSTWPLLVRHLNQTIERLRSQCTFKPNRLTVKQRRLAQMGLGGPFALAERRGRFNHLTYGISFGNGQKFPQLLRHTARNKGVVEQIRNDPMFQRLTGWLSVGMLTWAPKLFLYYVQVMASLLTRYPRLHLPFQNSIFAAFTVNFGPATVCFPHRDIKNLAFGWCAITALGDYDWTLGGHLVLWDLKLMIEFPPGTTIYLPSATLCHLNTTIRPHEKRYSFTMFSAGGLFRWVEHGFQTEKVYSATVAAAQLAADNRKRWDNGLALFSTLAELRGGTHHT</sequence>
<reference evidence="2 3" key="1">
    <citation type="submission" date="2024-01" db="EMBL/GenBank/DDBJ databases">
        <title>A draft genome for a cacao thread blight-causing isolate of Paramarasmius palmivorus.</title>
        <authorList>
            <person name="Baruah I.K."/>
            <person name="Bukari Y."/>
            <person name="Amoako-Attah I."/>
            <person name="Meinhardt L.W."/>
            <person name="Bailey B.A."/>
            <person name="Cohen S.P."/>
        </authorList>
    </citation>
    <scope>NUCLEOTIDE SEQUENCE [LARGE SCALE GENOMIC DNA]</scope>
    <source>
        <strain evidence="2 3">GH-12</strain>
    </source>
</reference>
<dbReference type="Gene3D" id="3.60.130.30">
    <property type="match status" value="1"/>
</dbReference>
<name>A0AAW0B5J5_9AGAR</name>
<comment type="caution">
    <text evidence="2">The sequence shown here is derived from an EMBL/GenBank/DDBJ whole genome shotgun (WGS) entry which is preliminary data.</text>
</comment>
<evidence type="ECO:0000313" key="2">
    <source>
        <dbReference type="EMBL" id="KAK7020694.1"/>
    </source>
</evidence>
<feature type="compositionally biased region" description="Basic residues" evidence="1">
    <location>
        <begin position="111"/>
        <end position="122"/>
    </location>
</feature>
<feature type="compositionally biased region" description="Pro residues" evidence="1">
    <location>
        <begin position="57"/>
        <end position="70"/>
    </location>
</feature>
<evidence type="ECO:0000313" key="3">
    <source>
        <dbReference type="Proteomes" id="UP001383192"/>
    </source>
</evidence>
<organism evidence="2 3">
    <name type="scientific">Paramarasmius palmivorus</name>
    <dbReference type="NCBI Taxonomy" id="297713"/>
    <lineage>
        <taxon>Eukaryota</taxon>
        <taxon>Fungi</taxon>
        <taxon>Dikarya</taxon>
        <taxon>Basidiomycota</taxon>
        <taxon>Agaricomycotina</taxon>
        <taxon>Agaricomycetes</taxon>
        <taxon>Agaricomycetidae</taxon>
        <taxon>Agaricales</taxon>
        <taxon>Marasmiineae</taxon>
        <taxon>Marasmiaceae</taxon>
        <taxon>Paramarasmius</taxon>
    </lineage>
</organism>
<feature type="region of interest" description="Disordered" evidence="1">
    <location>
        <begin position="50"/>
        <end position="122"/>
    </location>
</feature>
<protein>
    <submittedName>
        <fullName evidence="2">Uncharacterized protein</fullName>
    </submittedName>
</protein>